<reference evidence="1 2" key="1">
    <citation type="submission" date="2023-01" db="EMBL/GenBank/DDBJ databases">
        <title>Novel diversity within Roseofilum (Cyanobacteria; Desertifilaceae) from marine benthic mats with descriptions of four novel species.</title>
        <authorList>
            <person name="Wang Y."/>
            <person name="Berthold D.E."/>
            <person name="Hu J."/>
            <person name="Lefler F.W."/>
            <person name="Laughinghouse H.D. IV."/>
        </authorList>
    </citation>
    <scope>NUCLEOTIDE SEQUENCE [LARGE SCALE GENOMIC DNA]</scope>
    <source>
        <strain evidence="1 2">BLCC-M154</strain>
    </source>
</reference>
<dbReference type="RefSeq" id="WP_283754011.1">
    <property type="nucleotide sequence ID" value="NZ_JAQOSP010000086.1"/>
</dbReference>
<dbReference type="Gene3D" id="3.30.200.20">
    <property type="entry name" value="Phosphorylase Kinase, domain 1"/>
    <property type="match status" value="1"/>
</dbReference>
<evidence type="ECO:0000313" key="1">
    <source>
        <dbReference type="EMBL" id="MDJ1170253.1"/>
    </source>
</evidence>
<dbReference type="Proteomes" id="UP001235303">
    <property type="component" value="Unassembled WGS sequence"/>
</dbReference>
<sequence length="55" mass="6736">MSIKLLSYQIQEKIYQGERTLIYRGIRRSDSLRVAIDFLRNKDPDFNELLHFYDR</sequence>
<organism evidence="1 2">
    <name type="scientific">Roseofilum acuticapitatum BLCC-M154</name>
    <dbReference type="NCBI Taxonomy" id="3022444"/>
    <lineage>
        <taxon>Bacteria</taxon>
        <taxon>Bacillati</taxon>
        <taxon>Cyanobacteriota</taxon>
        <taxon>Cyanophyceae</taxon>
        <taxon>Desertifilales</taxon>
        <taxon>Desertifilaceae</taxon>
        <taxon>Roseofilum</taxon>
        <taxon>Roseofilum acuticapitatum</taxon>
    </lineage>
</organism>
<gene>
    <name evidence="1" type="ORF">PMG71_12510</name>
</gene>
<name>A0ABT7ATL1_9CYAN</name>
<evidence type="ECO:0000313" key="2">
    <source>
        <dbReference type="Proteomes" id="UP001235303"/>
    </source>
</evidence>
<dbReference type="EMBL" id="JAQOSP010000086">
    <property type="protein sequence ID" value="MDJ1170253.1"/>
    <property type="molecule type" value="Genomic_DNA"/>
</dbReference>
<comment type="caution">
    <text evidence="1">The sequence shown here is derived from an EMBL/GenBank/DDBJ whole genome shotgun (WGS) entry which is preliminary data.</text>
</comment>
<accession>A0ABT7ATL1</accession>
<proteinExistence type="predicted"/>
<keyword evidence="2" id="KW-1185">Reference proteome</keyword>
<protein>
    <submittedName>
        <fullName evidence="1">Uncharacterized protein</fullName>
    </submittedName>
</protein>